<dbReference type="RefSeq" id="WP_090234745.1">
    <property type="nucleotide sequence ID" value="NZ_FOJW01000003.1"/>
</dbReference>
<name>A0A1I0WSC0_9BACI</name>
<evidence type="ECO:0000313" key="1">
    <source>
        <dbReference type="EMBL" id="SFA91050.1"/>
    </source>
</evidence>
<dbReference type="Proteomes" id="UP000198642">
    <property type="component" value="Unassembled WGS sequence"/>
</dbReference>
<accession>A0A1I0WSC0</accession>
<protein>
    <submittedName>
        <fullName evidence="1">Uncharacterized protein</fullName>
    </submittedName>
</protein>
<dbReference type="OrthoDB" id="2966342at2"/>
<reference evidence="1 2" key="1">
    <citation type="submission" date="2016-10" db="EMBL/GenBank/DDBJ databases">
        <authorList>
            <person name="de Groot N.N."/>
        </authorList>
    </citation>
    <scope>NUCLEOTIDE SEQUENCE [LARGE SCALE GENOMIC DNA]</scope>
    <source>
        <strain evidence="1 2">CGMCC 1.3702</strain>
    </source>
</reference>
<sequence length="275" mass="32558">MKYDDPLVAKEAKKHKKLFETFNINPGSYRINNHDYFFINYYKWNKITDCAVVSPTSHAGRDEYLEAFDALLEYAQITTLILTHGGEKASADMHAFTTMERFLSDVLYEAGNDLTKEIRSVLNYCLERIKLITSLQERLVEIYHDFQQKNQKLHDKEKENFTIQDLKEAAHYLGELDYIQYRQIVAIYEYIPKFKYIKKINNQEVKKHMTTAVKRYLVEFSKGEEEQRKSIESVKFQSNMEELTREEHIEGAKKGFYKNLAETNASTRKLLRYPK</sequence>
<proteinExistence type="predicted"/>
<dbReference type="EMBL" id="FOJW01000003">
    <property type="protein sequence ID" value="SFA91050.1"/>
    <property type="molecule type" value="Genomic_DNA"/>
</dbReference>
<dbReference type="AlphaFoldDB" id="A0A1I0WSC0"/>
<organism evidence="1 2">
    <name type="scientific">Lentibacillus halodurans</name>
    <dbReference type="NCBI Taxonomy" id="237679"/>
    <lineage>
        <taxon>Bacteria</taxon>
        <taxon>Bacillati</taxon>
        <taxon>Bacillota</taxon>
        <taxon>Bacilli</taxon>
        <taxon>Bacillales</taxon>
        <taxon>Bacillaceae</taxon>
        <taxon>Lentibacillus</taxon>
    </lineage>
</organism>
<gene>
    <name evidence="1" type="ORF">SAMN04488072_103213</name>
</gene>
<evidence type="ECO:0000313" key="2">
    <source>
        <dbReference type="Proteomes" id="UP000198642"/>
    </source>
</evidence>
<keyword evidence="2" id="KW-1185">Reference proteome</keyword>
<dbReference type="STRING" id="237679.SAMN04488072_103213"/>